<evidence type="ECO:0000256" key="6">
    <source>
        <dbReference type="SAM" id="Phobius"/>
    </source>
</evidence>
<organism evidence="8 9">
    <name type="scientific">Phialemonium thermophilum</name>
    <dbReference type="NCBI Taxonomy" id="223376"/>
    <lineage>
        <taxon>Eukaryota</taxon>
        <taxon>Fungi</taxon>
        <taxon>Dikarya</taxon>
        <taxon>Ascomycota</taxon>
        <taxon>Pezizomycotina</taxon>
        <taxon>Sordariomycetes</taxon>
        <taxon>Sordariomycetidae</taxon>
        <taxon>Cephalothecales</taxon>
        <taxon>Cephalothecaceae</taxon>
        <taxon>Phialemonium</taxon>
    </lineage>
</organism>
<comment type="similarity">
    <text evidence="5">Belongs to the SAT4 family.</text>
</comment>
<dbReference type="Proteomes" id="UP001586593">
    <property type="component" value="Unassembled WGS sequence"/>
</dbReference>
<dbReference type="InterPro" id="IPR052337">
    <property type="entry name" value="SAT4-like"/>
</dbReference>
<reference evidence="8 9" key="1">
    <citation type="journal article" date="2024" name="Commun. Biol.">
        <title>Comparative genomic analysis of thermophilic fungi reveals convergent evolutionary adaptations and gene losses.</title>
        <authorList>
            <person name="Steindorff A.S."/>
            <person name="Aguilar-Pontes M.V."/>
            <person name="Robinson A.J."/>
            <person name="Andreopoulos B."/>
            <person name="LaButti K."/>
            <person name="Kuo A."/>
            <person name="Mondo S."/>
            <person name="Riley R."/>
            <person name="Otillar R."/>
            <person name="Haridas S."/>
            <person name="Lipzen A."/>
            <person name="Grimwood J."/>
            <person name="Schmutz J."/>
            <person name="Clum A."/>
            <person name="Reid I.D."/>
            <person name="Moisan M.C."/>
            <person name="Butler G."/>
            <person name="Nguyen T.T.M."/>
            <person name="Dewar K."/>
            <person name="Conant G."/>
            <person name="Drula E."/>
            <person name="Henrissat B."/>
            <person name="Hansel C."/>
            <person name="Singer S."/>
            <person name="Hutchinson M.I."/>
            <person name="de Vries R.P."/>
            <person name="Natvig D.O."/>
            <person name="Powell A.J."/>
            <person name="Tsang A."/>
            <person name="Grigoriev I.V."/>
        </authorList>
    </citation>
    <scope>NUCLEOTIDE SEQUENCE [LARGE SCALE GENOMIC DNA]</scope>
    <source>
        <strain evidence="8 9">ATCC 24622</strain>
    </source>
</reference>
<evidence type="ECO:0000256" key="2">
    <source>
        <dbReference type="ARBA" id="ARBA00022692"/>
    </source>
</evidence>
<feature type="transmembrane region" description="Helical" evidence="6">
    <location>
        <begin position="12"/>
        <end position="32"/>
    </location>
</feature>
<gene>
    <name evidence="8" type="ORF">VTK73DRAFT_7841</name>
</gene>
<dbReference type="Pfam" id="PF20684">
    <property type="entry name" value="Fung_rhodopsin"/>
    <property type="match status" value="2"/>
</dbReference>
<accession>A0ABR3WCS4</accession>
<keyword evidence="4 6" id="KW-0472">Membrane</keyword>
<feature type="domain" description="Rhodopsin" evidence="7">
    <location>
        <begin position="28"/>
        <end position="117"/>
    </location>
</feature>
<comment type="caution">
    <text evidence="8">The sequence shown here is derived from an EMBL/GenBank/DDBJ whole genome shotgun (WGS) entry which is preliminary data.</text>
</comment>
<feature type="transmembrane region" description="Helical" evidence="6">
    <location>
        <begin position="229"/>
        <end position="247"/>
    </location>
</feature>
<dbReference type="PANTHER" id="PTHR33048">
    <property type="entry name" value="PTH11-LIKE INTEGRAL MEMBRANE PROTEIN (AFU_ORTHOLOGUE AFUA_5G11245)"/>
    <property type="match status" value="1"/>
</dbReference>
<proteinExistence type="inferred from homology"/>
<evidence type="ECO:0000256" key="4">
    <source>
        <dbReference type="ARBA" id="ARBA00023136"/>
    </source>
</evidence>
<evidence type="ECO:0000256" key="3">
    <source>
        <dbReference type="ARBA" id="ARBA00022989"/>
    </source>
</evidence>
<keyword evidence="3 6" id="KW-1133">Transmembrane helix</keyword>
<evidence type="ECO:0000313" key="9">
    <source>
        <dbReference type="Proteomes" id="UP001586593"/>
    </source>
</evidence>
<evidence type="ECO:0000313" key="8">
    <source>
        <dbReference type="EMBL" id="KAL1858354.1"/>
    </source>
</evidence>
<feature type="transmembrane region" description="Helical" evidence="6">
    <location>
        <begin position="195"/>
        <end position="217"/>
    </location>
</feature>
<evidence type="ECO:0000256" key="5">
    <source>
        <dbReference type="ARBA" id="ARBA00038359"/>
    </source>
</evidence>
<feature type="transmembrane region" description="Helical" evidence="6">
    <location>
        <begin position="147"/>
        <end position="169"/>
    </location>
</feature>
<dbReference type="InterPro" id="IPR049326">
    <property type="entry name" value="Rhodopsin_dom_fungi"/>
</dbReference>
<sequence length="440" mass="47174">MATTDDEGPRILISTWVLIVLSAVFVLARILCKYRAGRGLWWDDHVLIISWFTFLASAATITWSVPHGLGKHIAVVPPELLGPLGLVGNVTGSLSILAAAWSKTSFGLTLLRLMRRRHQHQRNSIDGAGAAGVGFRDTLASFAFERALLIVLLVSVNVAMGLNALFVWVRCRPVAKTWDFGRQGSCWAPEVYPTYGMFAAGYSAAADFLLALLPWRIIWSLQMKAKEKFGVAIAMSMGIFAGATSVVKTMAIPALSSGDFTYHLTDLVIWGAAESAVTIIAASIPVLRTLFVHRSTAGGGISTVLRRQAHGCGTSESLPGTAVGPLSRDAGIWCGPHSPWRQASDDELRCQHGSDGGEELLDLEKQGSGASSCSSGVGSYGENMLLAPRPYGGLVAIARSPHYHGSTMLSPCTGRDMLIGLLHLIRAWQIGDEPERKGPK</sequence>
<dbReference type="EMBL" id="JAZHXJ010000522">
    <property type="protein sequence ID" value="KAL1858354.1"/>
    <property type="molecule type" value="Genomic_DNA"/>
</dbReference>
<keyword evidence="2 6" id="KW-0812">Transmembrane</keyword>
<comment type="subcellular location">
    <subcellularLocation>
        <location evidence="1">Membrane</location>
        <topology evidence="1">Multi-pass membrane protein</topology>
    </subcellularLocation>
</comment>
<feature type="domain" description="Rhodopsin" evidence="7">
    <location>
        <begin position="148"/>
        <end position="292"/>
    </location>
</feature>
<feature type="transmembrane region" description="Helical" evidence="6">
    <location>
        <begin position="267"/>
        <end position="287"/>
    </location>
</feature>
<feature type="transmembrane region" description="Helical" evidence="6">
    <location>
        <begin position="44"/>
        <end position="66"/>
    </location>
</feature>
<evidence type="ECO:0000259" key="7">
    <source>
        <dbReference type="Pfam" id="PF20684"/>
    </source>
</evidence>
<keyword evidence="9" id="KW-1185">Reference proteome</keyword>
<dbReference type="PANTHER" id="PTHR33048:SF42">
    <property type="entry name" value="INTEGRAL MEMBRANE PROTEIN"/>
    <property type="match status" value="1"/>
</dbReference>
<evidence type="ECO:0000256" key="1">
    <source>
        <dbReference type="ARBA" id="ARBA00004141"/>
    </source>
</evidence>
<feature type="transmembrane region" description="Helical" evidence="6">
    <location>
        <begin position="86"/>
        <end position="111"/>
    </location>
</feature>
<name>A0ABR3WCS4_9PEZI</name>
<protein>
    <recommendedName>
        <fullName evidence="7">Rhodopsin domain-containing protein</fullName>
    </recommendedName>
</protein>